<evidence type="ECO:0000256" key="3">
    <source>
        <dbReference type="PIRSR" id="PIRSR016184-1"/>
    </source>
</evidence>
<organism evidence="4">
    <name type="scientific">Amblyomma triste</name>
    <name type="common">Neotropical tick</name>
    <dbReference type="NCBI Taxonomy" id="251400"/>
    <lineage>
        <taxon>Eukaryota</taxon>
        <taxon>Metazoa</taxon>
        <taxon>Ecdysozoa</taxon>
        <taxon>Arthropoda</taxon>
        <taxon>Chelicerata</taxon>
        <taxon>Arachnida</taxon>
        <taxon>Acari</taxon>
        <taxon>Parasitiformes</taxon>
        <taxon>Ixodida</taxon>
        <taxon>Ixodoidea</taxon>
        <taxon>Ixodidae</taxon>
        <taxon>Amblyomminae</taxon>
        <taxon>Amblyomma</taxon>
    </lineage>
</organism>
<dbReference type="Pfam" id="PF02567">
    <property type="entry name" value="PhzC-PhzF"/>
    <property type="match status" value="1"/>
</dbReference>
<dbReference type="Gene3D" id="3.10.310.10">
    <property type="entry name" value="Diaminopimelate Epimerase, Chain A, domain 1"/>
    <property type="match status" value="2"/>
</dbReference>
<feature type="active site" evidence="3">
    <location>
        <position position="55"/>
    </location>
</feature>
<dbReference type="InterPro" id="IPR003719">
    <property type="entry name" value="Phenazine_PhzF-like"/>
</dbReference>
<comment type="similarity">
    <text evidence="1">Belongs to the PhzF family.</text>
</comment>
<evidence type="ECO:0000313" key="4">
    <source>
        <dbReference type="EMBL" id="JAC31465.1"/>
    </source>
</evidence>
<dbReference type="PIRSF" id="PIRSF016184">
    <property type="entry name" value="PhzC_PhzF"/>
    <property type="match status" value="1"/>
</dbReference>
<dbReference type="SUPFAM" id="SSF54506">
    <property type="entry name" value="Diaminopimelate epimerase-like"/>
    <property type="match status" value="1"/>
</dbReference>
<reference evidence="4" key="1">
    <citation type="submission" date="2014-03" db="EMBL/GenBank/DDBJ databases">
        <title>The sialotranscriptome of Amblyomma triste, Amblyomma parvum and Amblyomma cajennense ticks, uncovered by 454-based RNA-seq.</title>
        <authorList>
            <person name="Garcia G.R."/>
            <person name="Gardinassi L.G."/>
            <person name="Ribeiro J.M."/>
            <person name="Anatriello E."/>
            <person name="Ferreira B.R."/>
            <person name="Moreira H.N."/>
            <person name="Mafra C."/>
            <person name="Olegario M.M."/>
            <person name="Szabo P.J."/>
            <person name="Miranda-Santos I.K."/>
            <person name="Maruyama S.R."/>
        </authorList>
    </citation>
    <scope>NUCLEOTIDE SEQUENCE</scope>
    <source>
        <strain evidence="4">Mato Grasso do Sul</strain>
        <tissue evidence="4">Salivary glands</tissue>
    </source>
</reference>
<dbReference type="GO" id="GO:0016853">
    <property type="term" value="F:isomerase activity"/>
    <property type="evidence" value="ECO:0007669"/>
    <property type="project" value="UniProtKB-KW"/>
</dbReference>
<protein>
    <recommendedName>
        <fullName evidence="5">Phenazine biosynthesis-like domain-containing protein</fullName>
    </recommendedName>
</protein>
<sequence>MQAAPGSGRFPLFVVDAFTKAPFRGNPAAVVFLEDDSELDDPCKQSIAAEMRHSETAFVSKQNAHDEFDNASCFNLRWFTPKNEVALCGHATLATAAAIFGEWENPSQDLQFHTKSGVLKASKEPDDAILLDLPARTSVTVEEANYRSLLEAVLGDVPVAELRYCAEEKKLVVRLHDCCTRSQLEALKPSSAEMLHAENDDRVRGVAVTVRGSDGDYDFLSRYFSPWNGIPEDPVTGSAHTVLGPYWADVFGKEELKAHQASARGGDLNIRVPAGGHRLQIGGHARVILRGELLI</sequence>
<evidence type="ECO:0000256" key="2">
    <source>
        <dbReference type="ARBA" id="ARBA00023235"/>
    </source>
</evidence>
<evidence type="ECO:0008006" key="5">
    <source>
        <dbReference type="Google" id="ProtNLM"/>
    </source>
</evidence>
<dbReference type="PANTHER" id="PTHR13774">
    <property type="entry name" value="PHENAZINE BIOSYNTHESIS PROTEIN"/>
    <property type="match status" value="1"/>
</dbReference>
<accession>A0A023GFE6</accession>
<dbReference type="AlphaFoldDB" id="A0A023GFE6"/>
<keyword evidence="2" id="KW-0413">Isomerase</keyword>
<proteinExistence type="evidence at transcript level"/>
<name>A0A023GFE6_AMBTT</name>
<evidence type="ECO:0000256" key="1">
    <source>
        <dbReference type="ARBA" id="ARBA00008270"/>
    </source>
</evidence>
<dbReference type="PANTHER" id="PTHR13774:SF17">
    <property type="entry name" value="PHENAZINE BIOSYNTHESIS-LIKE DOMAIN-CONTAINING PROTEIN"/>
    <property type="match status" value="1"/>
</dbReference>
<dbReference type="EMBL" id="GBBM01003953">
    <property type="protein sequence ID" value="JAC31465.1"/>
    <property type="molecule type" value="mRNA"/>
</dbReference>
<dbReference type="NCBIfam" id="TIGR00654">
    <property type="entry name" value="PhzF_family"/>
    <property type="match status" value="1"/>
</dbReference>
<dbReference type="GO" id="GO:0005737">
    <property type="term" value="C:cytoplasm"/>
    <property type="evidence" value="ECO:0007669"/>
    <property type="project" value="TreeGrafter"/>
</dbReference>